<dbReference type="SMART" id="SM00423">
    <property type="entry name" value="PSI"/>
    <property type="match status" value="1"/>
</dbReference>
<dbReference type="Gene3D" id="6.20.50.10">
    <property type="match status" value="1"/>
</dbReference>
<keyword evidence="12" id="KW-0472">Membrane</keyword>
<evidence type="ECO:0000256" key="9">
    <source>
        <dbReference type="ARBA" id="ARBA00022737"/>
    </source>
</evidence>
<evidence type="ECO:0000313" key="19">
    <source>
        <dbReference type="EMBL" id="KAK4336818.1"/>
    </source>
</evidence>
<dbReference type="Proteomes" id="UP001291623">
    <property type="component" value="Unassembled WGS sequence"/>
</dbReference>
<sequence length="871" mass="98363">MFYSVHVLGKKGPLARVWLAAHWDKKITKAQILETNIVESVDSILQPRVKLSLRTSSHLLLGIVRIYARKTAYLLQDCQEAAFKIKSAFRPGAVDLPDGKTEAAIAAITLPETFDFDLIAEPPMQIEPVQSNANIRNITLSDDVVSINIDDDLYINEVQNNWSELSSINASSSRHDITLTNKDKDNNLWQMFDRPTDGDGFGGSFNDVDDLFALPVPPEMQEQKQPEYQKNPIESGTLLDDDHLGHNLENGNFLGDQNDMGMPFDDRPLSRMSVDSDMSYGAPPSIAPSGPPSTPGSLGGDLDDTLLPQNQNSNDIFNTDKEEQRQDENSLFAKNNNLESLVLEPIEQGLGFERRKKRRKKLGIIIDEIKTLSGEEMKSQLSDTSDIVAELDLAPPSKKLMYLKRTAGIEKLFGNSIINIPSIVISIYFTNNLTTNKVENEQDYQDHFMNGIYEEDLDSQFRKPSDVLPIPDFENDYNQEQSFIPPSSPLKEIQPPKTPRTLRREISEKPSSKKKRKLNDSIEKNERPPKTPKTDNNDRFSNSQFLVNESSEFEKMRRDTSNFNNMTTGDSMYIQNYDEDYEYEQPMSVGPQYQVGGKTILTNPCHAQPTCGACITASDACVWCAADNYTEPRCDYLNNLSRNGCPDYNLQNPVNSIQMRSDKELSNKSSMNPMEVPVQLKPQHLTLRLRPHNSHTLKLNFKQAIDYPVDLYYLMDLSKSMEDDKDNLSKLGNDLSKQMQMITTPYGFINHMALEPNANKFSERVNQTRISGNLDAPEGGFDAIMQAIVCGEHIGWRKHSRRLLLFSTDSSFHYAGDGKDSFVNVTTGIVQERMVKFVQDLIMVVVNAVNVFVKKNSQEKIVHALHLMKAV</sequence>
<evidence type="ECO:0008006" key="21">
    <source>
        <dbReference type="Google" id="ProtNLM"/>
    </source>
</evidence>
<organism evidence="19 20">
    <name type="scientific">Anisodus tanguticus</name>
    <dbReference type="NCBI Taxonomy" id="243964"/>
    <lineage>
        <taxon>Eukaryota</taxon>
        <taxon>Viridiplantae</taxon>
        <taxon>Streptophyta</taxon>
        <taxon>Embryophyta</taxon>
        <taxon>Tracheophyta</taxon>
        <taxon>Spermatophyta</taxon>
        <taxon>Magnoliopsida</taxon>
        <taxon>eudicotyledons</taxon>
        <taxon>Gunneridae</taxon>
        <taxon>Pentapetalae</taxon>
        <taxon>asterids</taxon>
        <taxon>lamiids</taxon>
        <taxon>Solanales</taxon>
        <taxon>Solanaceae</taxon>
        <taxon>Solanoideae</taxon>
        <taxon>Hyoscyameae</taxon>
        <taxon>Anisodus</taxon>
    </lineage>
</organism>
<dbReference type="InterPro" id="IPR016201">
    <property type="entry name" value="PSI"/>
</dbReference>
<feature type="compositionally biased region" description="Polar residues" evidence="16">
    <location>
        <begin position="539"/>
        <end position="550"/>
    </location>
</feature>
<comment type="caution">
    <text evidence="19">The sequence shown here is derived from an EMBL/GenBank/DDBJ whole genome shotgun (WGS) entry which is preliminary data.</text>
</comment>
<evidence type="ECO:0000256" key="16">
    <source>
        <dbReference type="SAM" id="MobiDB-lite"/>
    </source>
</evidence>
<evidence type="ECO:0000256" key="8">
    <source>
        <dbReference type="ARBA" id="ARBA00022729"/>
    </source>
</evidence>
<evidence type="ECO:0000256" key="10">
    <source>
        <dbReference type="ARBA" id="ARBA00022989"/>
    </source>
</evidence>
<keyword evidence="10" id="KW-1133">Transmembrane helix</keyword>
<dbReference type="Pfam" id="PF00362">
    <property type="entry name" value="Integrin_beta"/>
    <property type="match status" value="1"/>
</dbReference>
<keyword evidence="15" id="KW-0539">Nucleus</keyword>
<dbReference type="CDD" id="cd21792">
    <property type="entry name" value="Rad21_Rec8_M_NXP1-like"/>
    <property type="match status" value="1"/>
</dbReference>
<dbReference type="Pfam" id="PF04825">
    <property type="entry name" value="Rad21_Rec8_N"/>
    <property type="match status" value="1"/>
</dbReference>
<proteinExistence type="inferred from homology"/>
<dbReference type="EMBL" id="JAVYJV010000088">
    <property type="protein sequence ID" value="KAK4336818.1"/>
    <property type="molecule type" value="Genomic_DNA"/>
</dbReference>
<feature type="domain" description="Integrin beta subunit VWA" evidence="17">
    <location>
        <begin position="610"/>
        <end position="869"/>
    </location>
</feature>
<dbReference type="PANTHER" id="PTHR12585:SF69">
    <property type="entry name" value="FI11703P"/>
    <property type="match status" value="1"/>
</dbReference>
<evidence type="ECO:0000256" key="4">
    <source>
        <dbReference type="ARBA" id="ARBA00007449"/>
    </source>
</evidence>
<feature type="compositionally biased region" description="Pro residues" evidence="16">
    <location>
        <begin position="285"/>
        <end position="294"/>
    </location>
</feature>
<dbReference type="GO" id="GO:1990414">
    <property type="term" value="P:replication-born double-strand break repair via sister chromatid exchange"/>
    <property type="evidence" value="ECO:0007669"/>
    <property type="project" value="TreeGrafter"/>
</dbReference>
<evidence type="ECO:0000256" key="13">
    <source>
        <dbReference type="ARBA" id="ARBA00023157"/>
    </source>
</evidence>
<dbReference type="Pfam" id="PF17205">
    <property type="entry name" value="PSI_integrin"/>
    <property type="match status" value="1"/>
</dbReference>
<dbReference type="SMART" id="SM00187">
    <property type="entry name" value="INB"/>
    <property type="match status" value="1"/>
</dbReference>
<evidence type="ECO:0000256" key="3">
    <source>
        <dbReference type="ARBA" id="ARBA00004479"/>
    </source>
</evidence>
<comment type="subcellular location">
    <subcellularLocation>
        <location evidence="2">Cell membrane</location>
    </subcellularLocation>
    <subcellularLocation>
        <location evidence="3">Membrane</location>
        <topology evidence="3">Single-pass type I membrane protein</topology>
    </subcellularLocation>
    <subcellularLocation>
        <location evidence="1">Nucleus</location>
    </subcellularLocation>
</comment>
<dbReference type="InterPro" id="IPR036465">
    <property type="entry name" value="vWFA_dom_sf"/>
</dbReference>
<dbReference type="GO" id="GO:0003682">
    <property type="term" value="F:chromatin binding"/>
    <property type="evidence" value="ECO:0007669"/>
    <property type="project" value="TreeGrafter"/>
</dbReference>
<keyword evidence="20" id="KW-1185">Reference proteome</keyword>
<dbReference type="InterPro" id="IPR002369">
    <property type="entry name" value="Integrin_bsu_VWA"/>
</dbReference>
<accession>A0AAE1ULZ2</accession>
<evidence type="ECO:0000256" key="12">
    <source>
        <dbReference type="ARBA" id="ARBA00023136"/>
    </source>
</evidence>
<keyword evidence="9" id="KW-0677">Repeat</keyword>
<evidence type="ECO:0000256" key="2">
    <source>
        <dbReference type="ARBA" id="ARBA00004236"/>
    </source>
</evidence>
<dbReference type="InterPro" id="IPR033760">
    <property type="entry name" value="Integrin_beta_N"/>
</dbReference>
<evidence type="ECO:0000259" key="17">
    <source>
        <dbReference type="SMART" id="SM00187"/>
    </source>
</evidence>
<comment type="similarity">
    <text evidence="4">Belongs to the integrin beta chain family.</text>
</comment>
<keyword evidence="13" id="KW-1015">Disulfide bond</keyword>
<evidence type="ECO:0000256" key="15">
    <source>
        <dbReference type="ARBA" id="ARBA00023242"/>
    </source>
</evidence>
<evidence type="ECO:0000313" key="20">
    <source>
        <dbReference type="Proteomes" id="UP001291623"/>
    </source>
</evidence>
<protein>
    <recommendedName>
        <fullName evidence="21">Integrin beta</fullName>
    </recommendedName>
</protein>
<dbReference type="SUPFAM" id="SSF53300">
    <property type="entry name" value="vWA-like"/>
    <property type="match status" value="1"/>
</dbReference>
<dbReference type="InterPro" id="IPR015812">
    <property type="entry name" value="Integrin_bsu"/>
</dbReference>
<dbReference type="InterPro" id="IPR006910">
    <property type="entry name" value="Rad21_Rec8_N"/>
</dbReference>
<feature type="compositionally biased region" description="Polar residues" evidence="16">
    <location>
        <begin position="476"/>
        <end position="485"/>
    </location>
</feature>
<dbReference type="GO" id="GO:0008278">
    <property type="term" value="C:cohesin complex"/>
    <property type="evidence" value="ECO:0007669"/>
    <property type="project" value="InterPro"/>
</dbReference>
<reference evidence="19" key="1">
    <citation type="submission" date="2023-12" db="EMBL/GenBank/DDBJ databases">
        <title>Genome assembly of Anisodus tanguticus.</title>
        <authorList>
            <person name="Wang Y.-J."/>
        </authorList>
    </citation>
    <scope>NUCLEOTIDE SEQUENCE</scope>
    <source>
        <strain evidence="19">KB-2021</strain>
        <tissue evidence="19">Leaf</tissue>
    </source>
</reference>
<keyword evidence="6" id="KW-0245">EGF-like domain</keyword>
<dbReference type="AlphaFoldDB" id="A0AAE1ULZ2"/>
<gene>
    <name evidence="19" type="ORF">RND71_043697</name>
</gene>
<keyword evidence="14" id="KW-0325">Glycoprotein</keyword>
<dbReference type="GO" id="GO:0005886">
    <property type="term" value="C:plasma membrane"/>
    <property type="evidence" value="ECO:0007669"/>
    <property type="project" value="UniProtKB-SubCell"/>
</dbReference>
<dbReference type="SUPFAM" id="SSF103575">
    <property type="entry name" value="Plexin repeat"/>
    <property type="match status" value="1"/>
</dbReference>
<evidence type="ECO:0000256" key="14">
    <source>
        <dbReference type="ARBA" id="ARBA00023180"/>
    </source>
</evidence>
<keyword evidence="7" id="KW-0812">Transmembrane</keyword>
<evidence type="ECO:0000256" key="6">
    <source>
        <dbReference type="ARBA" id="ARBA00022536"/>
    </source>
</evidence>
<evidence type="ECO:0000256" key="5">
    <source>
        <dbReference type="ARBA" id="ARBA00022475"/>
    </source>
</evidence>
<dbReference type="GO" id="GO:0007062">
    <property type="term" value="P:sister chromatid cohesion"/>
    <property type="evidence" value="ECO:0007669"/>
    <property type="project" value="InterPro"/>
</dbReference>
<feature type="domain" description="PSI" evidence="18">
    <location>
        <begin position="604"/>
        <end position="646"/>
    </location>
</feature>
<keyword evidence="11" id="KW-0401">Integrin</keyword>
<evidence type="ECO:0000256" key="7">
    <source>
        <dbReference type="ARBA" id="ARBA00022692"/>
    </source>
</evidence>
<keyword evidence="5" id="KW-1003">Cell membrane</keyword>
<dbReference type="Gene3D" id="3.30.1680.10">
    <property type="entry name" value="ligand-binding face of the semaphorins, domain 2"/>
    <property type="match status" value="1"/>
</dbReference>
<evidence type="ECO:0000259" key="18">
    <source>
        <dbReference type="SMART" id="SM00423"/>
    </source>
</evidence>
<dbReference type="Gene3D" id="3.40.50.410">
    <property type="entry name" value="von Willebrand factor, type A domain"/>
    <property type="match status" value="2"/>
</dbReference>
<evidence type="ECO:0000256" key="1">
    <source>
        <dbReference type="ARBA" id="ARBA00004123"/>
    </source>
</evidence>
<feature type="compositionally biased region" description="Basic and acidic residues" evidence="16">
    <location>
        <begin position="502"/>
        <end position="511"/>
    </location>
</feature>
<dbReference type="PANTHER" id="PTHR12585">
    <property type="entry name" value="SCC1 / RAD21 FAMILY MEMBER"/>
    <property type="match status" value="1"/>
</dbReference>
<evidence type="ECO:0000256" key="11">
    <source>
        <dbReference type="ARBA" id="ARBA00023037"/>
    </source>
</evidence>
<dbReference type="InterPro" id="IPR039781">
    <property type="entry name" value="Rad21/Rec8-like"/>
</dbReference>
<feature type="region of interest" description="Disordered" evidence="16">
    <location>
        <begin position="470"/>
        <end position="550"/>
    </location>
</feature>
<dbReference type="InterPro" id="IPR049589">
    <property type="entry name" value="NXP1_M-like"/>
</dbReference>
<feature type="region of interest" description="Disordered" evidence="16">
    <location>
        <begin position="219"/>
        <end position="316"/>
    </location>
</feature>
<keyword evidence="8" id="KW-0732">Signal</keyword>
<dbReference type="GO" id="GO:0005634">
    <property type="term" value="C:nucleus"/>
    <property type="evidence" value="ECO:0007669"/>
    <property type="project" value="UniProtKB-SubCell"/>
</dbReference>
<feature type="compositionally biased region" description="Basic and acidic residues" evidence="16">
    <location>
        <begin position="518"/>
        <end position="538"/>
    </location>
</feature>
<dbReference type="GO" id="GO:0007229">
    <property type="term" value="P:integrin-mediated signaling pathway"/>
    <property type="evidence" value="ECO:0007669"/>
    <property type="project" value="UniProtKB-KW"/>
</dbReference>
<dbReference type="InterPro" id="IPR015439">
    <property type="entry name" value="Integrin_b-2_sf"/>
</dbReference>
<dbReference type="PRINTS" id="PR01186">
    <property type="entry name" value="INTEGRINB"/>
</dbReference>
<name>A0AAE1ULZ2_9SOLA</name>